<proteinExistence type="predicted"/>
<organism evidence="1 2">
    <name type="scientific">Enterococcus alcedinis</name>
    <dbReference type="NCBI Taxonomy" id="1274384"/>
    <lineage>
        <taxon>Bacteria</taxon>
        <taxon>Bacillati</taxon>
        <taxon>Bacillota</taxon>
        <taxon>Bacilli</taxon>
        <taxon>Lactobacillales</taxon>
        <taxon>Enterococcaceae</taxon>
        <taxon>Enterococcus</taxon>
    </lineage>
</organism>
<comment type="caution">
    <text evidence="1">The sequence shown here is derived from an EMBL/GenBank/DDBJ whole genome shotgun (WGS) entry which is preliminary data.</text>
</comment>
<name>A0A917JIH9_9ENTE</name>
<protein>
    <submittedName>
        <fullName evidence="1">Uncharacterized protein</fullName>
    </submittedName>
</protein>
<reference evidence="1" key="2">
    <citation type="submission" date="2020-09" db="EMBL/GenBank/DDBJ databases">
        <authorList>
            <person name="Sun Q."/>
            <person name="Sedlacek I."/>
        </authorList>
    </citation>
    <scope>NUCLEOTIDE SEQUENCE</scope>
    <source>
        <strain evidence="1">CCM 8433</strain>
    </source>
</reference>
<evidence type="ECO:0000313" key="1">
    <source>
        <dbReference type="EMBL" id="GGI65984.1"/>
    </source>
</evidence>
<dbReference type="Proteomes" id="UP000622610">
    <property type="component" value="Unassembled WGS sequence"/>
</dbReference>
<dbReference type="AlphaFoldDB" id="A0A917JIH9"/>
<keyword evidence="2" id="KW-1185">Reference proteome</keyword>
<dbReference type="EMBL" id="BMDT01000007">
    <property type="protein sequence ID" value="GGI65984.1"/>
    <property type="molecule type" value="Genomic_DNA"/>
</dbReference>
<evidence type="ECO:0000313" key="2">
    <source>
        <dbReference type="Proteomes" id="UP000622610"/>
    </source>
</evidence>
<reference evidence="1" key="1">
    <citation type="journal article" date="2014" name="Int. J. Syst. Evol. Microbiol.">
        <title>Complete genome sequence of Corynebacterium casei LMG S-19264T (=DSM 44701T), isolated from a smear-ripened cheese.</title>
        <authorList>
            <consortium name="US DOE Joint Genome Institute (JGI-PGF)"/>
            <person name="Walter F."/>
            <person name="Albersmeier A."/>
            <person name="Kalinowski J."/>
            <person name="Ruckert C."/>
        </authorList>
    </citation>
    <scope>NUCLEOTIDE SEQUENCE</scope>
    <source>
        <strain evidence="1">CCM 8433</strain>
    </source>
</reference>
<gene>
    <name evidence="1" type="ORF">GCM10011482_16380</name>
</gene>
<sequence length="63" mass="7511">MKLLIKSDIHFVLCAFNNKYIYTKDDPHGQEIQLPDKESITRSNFYTKNTRYFIPSEIRSLEV</sequence>
<accession>A0A917JIH9</accession>